<protein>
    <submittedName>
        <fullName evidence="1 2">Secreted protein, putative</fullName>
    </submittedName>
</protein>
<dbReference type="InParanoid" id="B7QGC1"/>
<reference evidence="1 3" key="1">
    <citation type="submission" date="2008-03" db="EMBL/GenBank/DDBJ databases">
        <title>Annotation of Ixodes scapularis.</title>
        <authorList>
            <consortium name="Ixodes scapularis Genome Project Consortium"/>
            <person name="Caler E."/>
            <person name="Hannick L.I."/>
            <person name="Bidwell S."/>
            <person name="Joardar V."/>
            <person name="Thiagarajan M."/>
            <person name="Amedeo P."/>
            <person name="Galinsky K.J."/>
            <person name="Schobel S."/>
            <person name="Inman J."/>
            <person name="Hostetler J."/>
            <person name="Miller J."/>
            <person name="Hammond M."/>
            <person name="Megy K."/>
            <person name="Lawson D."/>
            <person name="Kodira C."/>
            <person name="Sutton G."/>
            <person name="Meyer J."/>
            <person name="Hill C.A."/>
            <person name="Birren B."/>
            <person name="Nene V."/>
            <person name="Collins F."/>
            <person name="Alarcon-Chaidez F."/>
            <person name="Wikel S."/>
            <person name="Strausberg R."/>
        </authorList>
    </citation>
    <scope>NUCLEOTIDE SEQUENCE [LARGE SCALE GENOMIC DNA]</scope>
    <source>
        <strain evidence="3">Wikel</strain>
        <strain evidence="1">Wikel colony</strain>
    </source>
</reference>
<accession>B7QGC1</accession>
<dbReference type="Proteomes" id="UP000001555">
    <property type="component" value="Unassembled WGS sequence"/>
</dbReference>
<dbReference type="OrthoDB" id="6515423at2759"/>
<dbReference type="VEuPathDB" id="VectorBase:ISCI012990"/>
<dbReference type="EMBL" id="ABJB010396978">
    <property type="status" value="NOT_ANNOTATED_CDS"/>
    <property type="molecule type" value="Genomic_DNA"/>
</dbReference>
<dbReference type="PaxDb" id="6945-B7QGC1"/>
<sequence>MVPAAEVDLQPSATGFVGGGLPLGGYGGFGGLGHGVSGLQSGYGSAGYGQGVGGYSNYGNNKALAGGSFGRGAYGKGAVSAFGNQGLGQGGVDQLVAHGLHGVAGATGYNHQGGVNKNFASKGGAKDQFNAGHNKVFAKEKVYAVDQSFQNGNRDAFNLGFGSLGGFTGQGGFGKHDKVNQFGNQKYGAFKGYGQGNYGKQAHNTYGEGLNGYNNYGHLNGYGTQAYQNKGYGNYGRGGIIASL</sequence>
<proteinExistence type="predicted"/>
<name>B7QGC1_IXOSC</name>
<reference evidence="2" key="2">
    <citation type="submission" date="2020-05" db="UniProtKB">
        <authorList>
            <consortium name="EnsemblMetazoa"/>
        </authorList>
    </citation>
    <scope>IDENTIFICATION</scope>
    <source>
        <strain evidence="2">wikel</strain>
    </source>
</reference>
<evidence type="ECO:0000313" key="2">
    <source>
        <dbReference type="EnsemblMetazoa" id="ISCW012990-PA"/>
    </source>
</evidence>
<evidence type="ECO:0000313" key="3">
    <source>
        <dbReference type="Proteomes" id="UP000001555"/>
    </source>
</evidence>
<dbReference type="AlphaFoldDB" id="B7QGC1"/>
<keyword evidence="3" id="KW-1185">Reference proteome</keyword>
<dbReference type="EnsemblMetazoa" id="ISCW012990-RA">
    <property type="protein sequence ID" value="ISCW012990-PA"/>
    <property type="gene ID" value="ISCW012990"/>
</dbReference>
<dbReference type="EMBL" id="DS930280">
    <property type="protein sequence ID" value="EEC17893.1"/>
    <property type="molecule type" value="Genomic_DNA"/>
</dbReference>
<dbReference type="VEuPathDB" id="VectorBase:ISCP_010023"/>
<evidence type="ECO:0000313" key="1">
    <source>
        <dbReference type="EMBL" id="EEC17893.1"/>
    </source>
</evidence>
<dbReference type="STRING" id="6945.B7QGC1"/>
<dbReference type="HOGENOM" id="CLU_1139104_0_0_1"/>
<gene>
    <name evidence="1" type="ORF">IscW_ISCW012990</name>
</gene>
<dbReference type="VEuPathDB" id="VectorBase:ISCW012990"/>
<organism>
    <name type="scientific">Ixodes scapularis</name>
    <name type="common">Black-legged tick</name>
    <name type="synonym">Deer tick</name>
    <dbReference type="NCBI Taxonomy" id="6945"/>
    <lineage>
        <taxon>Eukaryota</taxon>
        <taxon>Metazoa</taxon>
        <taxon>Ecdysozoa</taxon>
        <taxon>Arthropoda</taxon>
        <taxon>Chelicerata</taxon>
        <taxon>Arachnida</taxon>
        <taxon>Acari</taxon>
        <taxon>Parasitiformes</taxon>
        <taxon>Ixodida</taxon>
        <taxon>Ixodoidea</taxon>
        <taxon>Ixodidae</taxon>
        <taxon>Ixodinae</taxon>
        <taxon>Ixodes</taxon>
    </lineage>
</organism>